<feature type="transmembrane region" description="Helical" evidence="1">
    <location>
        <begin position="193"/>
        <end position="218"/>
    </location>
</feature>
<feature type="transmembrane region" description="Helical" evidence="1">
    <location>
        <begin position="82"/>
        <end position="104"/>
    </location>
</feature>
<dbReference type="NCBIfam" id="TIGR03082">
    <property type="entry name" value="Gneg_AbrB_dup"/>
    <property type="match status" value="2"/>
</dbReference>
<keyword evidence="1" id="KW-0812">Transmembrane</keyword>
<keyword evidence="1" id="KW-1133">Transmembrane helix</keyword>
<sequence length="346" mass="36232">METYLWIAATLAVGAMGGALGRRLRMPAGAMVGAILCVAVLGILFRQADVPALARPVMQIMGGAYLGHSFRKRDLLLIGSMYKVMAAMVAFMLGMSVLMGYVLAEACGIDLATALFSVAPGGLSDMALVAHELDADMATVSVMQLFRLFSIYLLYPPFFRMLGRGRETVPNPVRLPPPVRGCGGSWKRMAGTLAAASLGGVLLMGAGVPAGGLIGAVLGSGAFNMMTPGGCVPRNLRFWTQVGVGAMIGTRMSSDTLQQLSGLALPVLILTVGLLVMTLCLGLVIRRFSSMDLATALLCATPGGIQEIAMLSEDMSCDTASVLMMHTVRLVSVIAIFPTLILVLTA</sequence>
<feature type="transmembrane region" description="Helical" evidence="1">
    <location>
        <begin position="137"/>
        <end position="155"/>
    </location>
</feature>
<dbReference type="PANTHER" id="PTHR38457:SF1">
    <property type="entry name" value="REGULATOR ABRB-RELATED"/>
    <property type="match status" value="1"/>
</dbReference>
<feature type="transmembrane region" description="Helical" evidence="1">
    <location>
        <begin position="323"/>
        <end position="344"/>
    </location>
</feature>
<dbReference type="Proteomes" id="UP000461585">
    <property type="component" value="Unassembled WGS sequence"/>
</dbReference>
<gene>
    <name evidence="2" type="ORF">GXN74_03665</name>
</gene>
<dbReference type="Pfam" id="PF05145">
    <property type="entry name" value="AbrB"/>
    <property type="match status" value="2"/>
</dbReference>
<keyword evidence="1" id="KW-0472">Membrane</keyword>
<dbReference type="GO" id="GO:0016020">
    <property type="term" value="C:membrane"/>
    <property type="evidence" value="ECO:0007669"/>
    <property type="project" value="InterPro"/>
</dbReference>
<comment type="caution">
    <text evidence="2">The sequence shown here is derived from an EMBL/GenBank/DDBJ whole genome shotgun (WGS) entry which is preliminary data.</text>
</comment>
<feature type="transmembrane region" description="Helical" evidence="1">
    <location>
        <begin position="263"/>
        <end position="285"/>
    </location>
</feature>
<accession>A0A7X5KML4</accession>
<organism evidence="2 3">
    <name type="scientific">Anaerotalea alkaliphila</name>
    <dbReference type="NCBI Taxonomy" id="2662126"/>
    <lineage>
        <taxon>Bacteria</taxon>
        <taxon>Bacillati</taxon>
        <taxon>Bacillota</taxon>
        <taxon>Clostridia</taxon>
        <taxon>Eubacteriales</taxon>
        <taxon>Anaerotalea</taxon>
    </lineage>
</organism>
<dbReference type="InterPro" id="IPR007820">
    <property type="entry name" value="AbrB_fam"/>
</dbReference>
<name>A0A7X5KML4_9FIRM</name>
<keyword evidence="3" id="KW-1185">Reference proteome</keyword>
<evidence type="ECO:0000313" key="3">
    <source>
        <dbReference type="Proteomes" id="UP000461585"/>
    </source>
</evidence>
<dbReference type="EMBL" id="JAAEEH010000006">
    <property type="protein sequence ID" value="NDL66843.1"/>
    <property type="molecule type" value="Genomic_DNA"/>
</dbReference>
<dbReference type="InterPro" id="IPR017516">
    <property type="entry name" value="AbrB_dup"/>
</dbReference>
<protein>
    <submittedName>
        <fullName evidence="2">AbrB family transcriptional regulator</fullName>
    </submittedName>
</protein>
<dbReference type="RefSeq" id="WP_162369567.1">
    <property type="nucleotide sequence ID" value="NZ_JAAEEH010000006.1"/>
</dbReference>
<evidence type="ECO:0000313" key="2">
    <source>
        <dbReference type="EMBL" id="NDL66843.1"/>
    </source>
</evidence>
<feature type="transmembrane region" description="Helical" evidence="1">
    <location>
        <begin position="27"/>
        <end position="45"/>
    </location>
</feature>
<proteinExistence type="predicted"/>
<evidence type="ECO:0000256" key="1">
    <source>
        <dbReference type="SAM" id="Phobius"/>
    </source>
</evidence>
<reference evidence="2 3" key="1">
    <citation type="submission" date="2020-01" db="EMBL/GenBank/DDBJ databases">
        <title>Anaeroalcalibacter tamaniensis gen. nov., sp. nov., moderately halophilic strictly anaerobic fermenter bacterium from mud volcano of Taman peninsula.</title>
        <authorList>
            <person name="Frolova A."/>
            <person name="Merkel A.Y."/>
            <person name="Slobodkin A.I."/>
        </authorList>
    </citation>
    <scope>NUCLEOTIDE SEQUENCE [LARGE SCALE GENOMIC DNA]</scope>
    <source>
        <strain evidence="2 3">F-3ap</strain>
    </source>
</reference>
<dbReference type="GO" id="GO:0010468">
    <property type="term" value="P:regulation of gene expression"/>
    <property type="evidence" value="ECO:0007669"/>
    <property type="project" value="InterPro"/>
</dbReference>
<feature type="transmembrane region" description="Helical" evidence="1">
    <location>
        <begin position="111"/>
        <end position="131"/>
    </location>
</feature>
<dbReference type="AlphaFoldDB" id="A0A7X5KML4"/>
<dbReference type="PANTHER" id="PTHR38457">
    <property type="entry name" value="REGULATOR ABRB-RELATED"/>
    <property type="match status" value="1"/>
</dbReference>